<dbReference type="GeneID" id="55972288"/>
<evidence type="ECO:0000313" key="2">
    <source>
        <dbReference type="EMBL" id="KAF4123362.1"/>
    </source>
</evidence>
<gene>
    <name evidence="2" type="ORF">GMORB2_6063</name>
</gene>
<dbReference type="GO" id="GO:0006355">
    <property type="term" value="P:regulation of DNA-templated transcription"/>
    <property type="evidence" value="ECO:0007669"/>
    <property type="project" value="InterPro"/>
</dbReference>
<dbReference type="EMBL" id="JAANYQ010000006">
    <property type="protein sequence ID" value="KAF4123362.1"/>
    <property type="molecule type" value="Genomic_DNA"/>
</dbReference>
<sequence length="231" mass="24336">MPNELQIHAGISKKRNTAEPPKADDVPIIGPVRQSAVLVGPSLPPPSEEEPGIDDDYVAAITAATPGSPYSANRALLHDLTLPSVPNLDMPPSPPGSPPRATSAKFTQFLDLKKKGVHFNAKLESSTALRNPGLTEKLMDFADIGTGDDPVCQYETTLPLDIWNPRALPDSAYRGHLRRGQERAEAEREAQRAAGGRTAVEFVPASSSATPAGGSASAAGGVFRSDKKRGG</sequence>
<name>A0A9P5D216_9HYPO</name>
<dbReference type="InterPro" id="IPR012479">
    <property type="entry name" value="SAP30BP"/>
</dbReference>
<dbReference type="Proteomes" id="UP000749293">
    <property type="component" value="Unassembled WGS sequence"/>
</dbReference>
<feature type="region of interest" description="Disordered" evidence="1">
    <location>
        <begin position="1"/>
        <end position="30"/>
    </location>
</feature>
<dbReference type="PANTHER" id="PTHR13464:SF0">
    <property type="entry name" value="SAP30-BINDING PROTEIN"/>
    <property type="match status" value="1"/>
</dbReference>
<evidence type="ECO:0000313" key="3">
    <source>
        <dbReference type="Proteomes" id="UP000749293"/>
    </source>
</evidence>
<reference evidence="2" key="1">
    <citation type="submission" date="2020-03" db="EMBL/GenBank/DDBJ databases">
        <title>Site-based positive gene gene selection in Geosmithia morbida across the United States reveals a broad range of putative effectors and factors for local host and environmental adapation.</title>
        <authorList>
            <person name="Onufrak A."/>
            <person name="Murdoch R.W."/>
            <person name="Gazis R."/>
            <person name="Huff M."/>
            <person name="Staton M."/>
            <person name="Klingeman W."/>
            <person name="Hadziabdic D."/>
        </authorList>
    </citation>
    <scope>NUCLEOTIDE SEQUENCE</scope>
    <source>
        <strain evidence="2">1262</strain>
    </source>
</reference>
<feature type="compositionally biased region" description="Low complexity" evidence="1">
    <location>
        <begin position="204"/>
        <end position="221"/>
    </location>
</feature>
<feature type="region of interest" description="Disordered" evidence="1">
    <location>
        <begin position="175"/>
        <end position="231"/>
    </location>
</feature>
<dbReference type="OrthoDB" id="1714508at2759"/>
<evidence type="ECO:0000256" key="1">
    <source>
        <dbReference type="SAM" id="MobiDB-lite"/>
    </source>
</evidence>
<dbReference type="GO" id="GO:0005634">
    <property type="term" value="C:nucleus"/>
    <property type="evidence" value="ECO:0007669"/>
    <property type="project" value="TreeGrafter"/>
</dbReference>
<dbReference type="RefSeq" id="XP_035322014.1">
    <property type="nucleotide sequence ID" value="XM_035468033.1"/>
</dbReference>
<keyword evidence="3" id="KW-1185">Reference proteome</keyword>
<dbReference type="Pfam" id="PF07818">
    <property type="entry name" value="HCNGP"/>
    <property type="match status" value="1"/>
</dbReference>
<protein>
    <submittedName>
        <fullName evidence="2">HCNGP-like protein</fullName>
    </submittedName>
</protein>
<proteinExistence type="predicted"/>
<organism evidence="2 3">
    <name type="scientific">Geosmithia morbida</name>
    <dbReference type="NCBI Taxonomy" id="1094350"/>
    <lineage>
        <taxon>Eukaryota</taxon>
        <taxon>Fungi</taxon>
        <taxon>Dikarya</taxon>
        <taxon>Ascomycota</taxon>
        <taxon>Pezizomycotina</taxon>
        <taxon>Sordariomycetes</taxon>
        <taxon>Hypocreomycetidae</taxon>
        <taxon>Hypocreales</taxon>
        <taxon>Bionectriaceae</taxon>
        <taxon>Geosmithia</taxon>
    </lineage>
</organism>
<comment type="caution">
    <text evidence="2">The sequence shown here is derived from an EMBL/GenBank/DDBJ whole genome shotgun (WGS) entry which is preliminary data.</text>
</comment>
<feature type="compositionally biased region" description="Basic and acidic residues" evidence="1">
    <location>
        <begin position="179"/>
        <end position="191"/>
    </location>
</feature>
<dbReference type="AlphaFoldDB" id="A0A9P5D216"/>
<accession>A0A9P5D216</accession>
<dbReference type="PANTHER" id="PTHR13464">
    <property type="entry name" value="TRANSCRIPTIONAL REGULATOR PROTEIN HCNGP"/>
    <property type="match status" value="1"/>
</dbReference>